<dbReference type="EMBL" id="JBJDQH010000004">
    <property type="protein sequence ID" value="MFK4265929.1"/>
    <property type="molecule type" value="Genomic_DNA"/>
</dbReference>
<dbReference type="RefSeq" id="WP_358640780.1">
    <property type="nucleotide sequence ID" value="NZ_JBFACG010000008.1"/>
</dbReference>
<dbReference type="Proteomes" id="UP001620295">
    <property type="component" value="Unassembled WGS sequence"/>
</dbReference>
<reference evidence="2 3" key="1">
    <citation type="submission" date="2024-11" db="EMBL/GenBank/DDBJ databases">
        <title>The Natural Products Discovery Center: Release of the First 8490 Sequenced Strains for Exploring Actinobacteria Biosynthetic Diversity.</title>
        <authorList>
            <person name="Kalkreuter E."/>
            <person name="Kautsar S.A."/>
            <person name="Yang D."/>
            <person name="Bader C.D."/>
            <person name="Teijaro C.N."/>
            <person name="Fluegel L."/>
            <person name="Davis C.M."/>
            <person name="Simpson J.R."/>
            <person name="Lauterbach L."/>
            <person name="Steele A.D."/>
            <person name="Gui C."/>
            <person name="Meng S."/>
            <person name="Li G."/>
            <person name="Viehrig K."/>
            <person name="Ye F."/>
            <person name="Su P."/>
            <person name="Kiefer A.F."/>
            <person name="Nichols A."/>
            <person name="Cepeda A.J."/>
            <person name="Yan W."/>
            <person name="Fan B."/>
            <person name="Jiang Y."/>
            <person name="Adhikari A."/>
            <person name="Zheng C.-J."/>
            <person name="Schuster L."/>
            <person name="Cowan T.M."/>
            <person name="Smanski M.J."/>
            <person name="Chevrette M.G."/>
            <person name="De Carvalho L.P.S."/>
            <person name="Shen B."/>
        </authorList>
    </citation>
    <scope>NUCLEOTIDE SEQUENCE [LARGE SCALE GENOMIC DNA]</scope>
    <source>
        <strain evidence="2 3">NPDC020863</strain>
    </source>
</reference>
<proteinExistence type="predicted"/>
<keyword evidence="3" id="KW-1185">Reference proteome</keyword>
<protein>
    <submittedName>
        <fullName evidence="2">2OG-Fe(II) oxygenase</fullName>
    </submittedName>
</protein>
<evidence type="ECO:0000259" key="1">
    <source>
        <dbReference type="Pfam" id="PF13640"/>
    </source>
</evidence>
<evidence type="ECO:0000313" key="3">
    <source>
        <dbReference type="Proteomes" id="UP001620295"/>
    </source>
</evidence>
<evidence type="ECO:0000313" key="2">
    <source>
        <dbReference type="EMBL" id="MFK4265929.1"/>
    </source>
</evidence>
<organism evidence="2 3">
    <name type="scientific">Streptomyces milbemycinicus</name>
    <dbReference type="NCBI Taxonomy" id="476552"/>
    <lineage>
        <taxon>Bacteria</taxon>
        <taxon>Bacillati</taxon>
        <taxon>Actinomycetota</taxon>
        <taxon>Actinomycetes</taxon>
        <taxon>Kitasatosporales</taxon>
        <taxon>Streptomycetaceae</taxon>
        <taxon>Streptomyces</taxon>
    </lineage>
</organism>
<name>A0ABW8LLS6_9ACTN</name>
<gene>
    <name evidence="2" type="ORF">ACI2L5_13420</name>
</gene>
<sequence length="233" mass="25235">MHVSHKGSRFVVLDEILDPPGEAAMWAWFQTQPFGISAPGNWGRRPIDGVGAYASPATVVDLSVPPAELLGRTLLRAAELAEDVVGEAGKDWRTASRTCWTYPAGAQLSWHNDSDTTQTGAYVWYVHPQWGASWGGELLVVDESASQLVARAIEAGLVRPGEPESPLNSEAESKVLFSAPDPVCVQARPNRMVLLMRDTFHTVRRVDPSAGDRSRCSVAGFFLAGDGRPARRG</sequence>
<dbReference type="Gene3D" id="2.60.120.620">
    <property type="entry name" value="q2cbj1_9rhob like domain"/>
    <property type="match status" value="1"/>
</dbReference>
<comment type="caution">
    <text evidence="2">The sequence shown here is derived from an EMBL/GenBank/DDBJ whole genome shotgun (WGS) entry which is preliminary data.</text>
</comment>
<feature type="domain" description="Prolyl 4-hydroxylase alpha subunit Fe(2+) 2OG dioxygenase" evidence="1">
    <location>
        <begin position="101"/>
        <end position="222"/>
    </location>
</feature>
<dbReference type="Pfam" id="PF13640">
    <property type="entry name" value="2OG-FeII_Oxy_3"/>
    <property type="match status" value="1"/>
</dbReference>
<accession>A0ABW8LLS6</accession>
<dbReference type="InterPro" id="IPR044862">
    <property type="entry name" value="Pro_4_hyd_alph_FE2OG_OXY"/>
</dbReference>